<reference evidence="2" key="1">
    <citation type="journal article" date="2019" name="Int. J. Syst. Evol. Microbiol.">
        <title>The Global Catalogue of Microorganisms (GCM) 10K type strain sequencing project: providing services to taxonomists for standard genome sequencing and annotation.</title>
        <authorList>
            <consortium name="The Broad Institute Genomics Platform"/>
            <consortium name="The Broad Institute Genome Sequencing Center for Infectious Disease"/>
            <person name="Wu L."/>
            <person name="Ma J."/>
        </authorList>
    </citation>
    <scope>NUCLEOTIDE SEQUENCE [LARGE SCALE GENOMIC DNA]</scope>
    <source>
        <strain evidence="2">NBRC 112299</strain>
    </source>
</reference>
<dbReference type="RefSeq" id="WP_284329172.1">
    <property type="nucleotide sequence ID" value="NZ_BSUN01000001.1"/>
</dbReference>
<comment type="caution">
    <text evidence="1">The sequence shown here is derived from an EMBL/GenBank/DDBJ whole genome shotgun (WGS) entry which is preliminary data.</text>
</comment>
<sequence>MRVATGCETWAGGRVAGAGYVSTWEYTCDVDGDMVVDSTLAIYTTADALEGDVATREAADAATAIVKGDDYLFITTDADQATAVEGLGAEVVRPLS</sequence>
<gene>
    <name evidence="1" type="ORF">GCM10025876_37700</name>
</gene>
<evidence type="ECO:0000313" key="1">
    <source>
        <dbReference type="EMBL" id="GMA37566.1"/>
    </source>
</evidence>
<keyword evidence="2" id="KW-1185">Reference proteome</keyword>
<protein>
    <submittedName>
        <fullName evidence="1">Uncharacterized protein</fullName>
    </submittedName>
</protein>
<dbReference type="EMBL" id="BSUN01000001">
    <property type="protein sequence ID" value="GMA37566.1"/>
    <property type="molecule type" value="Genomic_DNA"/>
</dbReference>
<organism evidence="1 2">
    <name type="scientific">Demequina litorisediminis</name>
    <dbReference type="NCBI Taxonomy" id="1849022"/>
    <lineage>
        <taxon>Bacteria</taxon>
        <taxon>Bacillati</taxon>
        <taxon>Actinomycetota</taxon>
        <taxon>Actinomycetes</taxon>
        <taxon>Micrococcales</taxon>
        <taxon>Demequinaceae</taxon>
        <taxon>Demequina</taxon>
    </lineage>
</organism>
<proteinExistence type="predicted"/>
<evidence type="ECO:0000313" key="2">
    <source>
        <dbReference type="Proteomes" id="UP001157125"/>
    </source>
</evidence>
<accession>A0ABQ6IJJ2</accession>
<name>A0ABQ6IJJ2_9MICO</name>
<dbReference type="Proteomes" id="UP001157125">
    <property type="component" value="Unassembled WGS sequence"/>
</dbReference>